<dbReference type="AlphaFoldDB" id="A0A4R5BRR1"/>
<comment type="similarity">
    <text evidence="4">Belongs to the heat shock protein 70 family.</text>
</comment>
<dbReference type="OrthoDB" id="9766019at2"/>
<dbReference type="PANTHER" id="PTHR19375">
    <property type="entry name" value="HEAT SHOCK PROTEIN 70KDA"/>
    <property type="match status" value="1"/>
</dbReference>
<comment type="caution">
    <text evidence="5">The sequence shown here is derived from an EMBL/GenBank/DDBJ whole genome shotgun (WGS) entry which is preliminary data.</text>
</comment>
<name>A0A4R5BRR1_9ACTN</name>
<accession>A0A4R5BRR1</accession>
<dbReference type="Proteomes" id="UP000295578">
    <property type="component" value="Unassembled WGS sequence"/>
</dbReference>
<evidence type="ECO:0000256" key="4">
    <source>
        <dbReference type="RuleBase" id="RU003322"/>
    </source>
</evidence>
<organism evidence="5 6">
    <name type="scientific">Actinomadura darangshiensis</name>
    <dbReference type="NCBI Taxonomy" id="705336"/>
    <lineage>
        <taxon>Bacteria</taxon>
        <taxon>Bacillati</taxon>
        <taxon>Actinomycetota</taxon>
        <taxon>Actinomycetes</taxon>
        <taxon>Streptosporangiales</taxon>
        <taxon>Thermomonosporaceae</taxon>
        <taxon>Actinomadura</taxon>
    </lineage>
</organism>
<evidence type="ECO:0000256" key="1">
    <source>
        <dbReference type="ARBA" id="ARBA00022741"/>
    </source>
</evidence>
<protein>
    <submittedName>
        <fullName evidence="5">Hsp70 family protein</fullName>
    </submittedName>
</protein>
<keyword evidence="3" id="KW-0143">Chaperone</keyword>
<keyword evidence="1 4" id="KW-0547">Nucleotide-binding</keyword>
<evidence type="ECO:0000313" key="5">
    <source>
        <dbReference type="EMBL" id="TDD87950.1"/>
    </source>
</evidence>
<dbReference type="InterPro" id="IPR043129">
    <property type="entry name" value="ATPase_NBD"/>
</dbReference>
<dbReference type="Gene3D" id="3.30.420.40">
    <property type="match status" value="2"/>
</dbReference>
<evidence type="ECO:0000313" key="6">
    <source>
        <dbReference type="Proteomes" id="UP000295578"/>
    </source>
</evidence>
<dbReference type="GO" id="GO:0005524">
    <property type="term" value="F:ATP binding"/>
    <property type="evidence" value="ECO:0007669"/>
    <property type="project" value="UniProtKB-KW"/>
</dbReference>
<reference evidence="5 6" key="1">
    <citation type="submission" date="2019-03" db="EMBL/GenBank/DDBJ databases">
        <title>Draft genome sequences of novel Actinobacteria.</title>
        <authorList>
            <person name="Sahin N."/>
            <person name="Ay H."/>
            <person name="Saygin H."/>
        </authorList>
    </citation>
    <scope>NUCLEOTIDE SEQUENCE [LARGE SCALE GENOMIC DNA]</scope>
    <source>
        <strain evidence="5 6">DSM 45941</strain>
    </source>
</reference>
<dbReference type="Pfam" id="PF00012">
    <property type="entry name" value="HSP70"/>
    <property type="match status" value="1"/>
</dbReference>
<dbReference type="RefSeq" id="WP_132195030.1">
    <property type="nucleotide sequence ID" value="NZ_SMKY01000020.1"/>
</dbReference>
<proteinExistence type="inferred from homology"/>
<dbReference type="EMBL" id="SMKY01000020">
    <property type="protein sequence ID" value="TDD87950.1"/>
    <property type="molecule type" value="Genomic_DNA"/>
</dbReference>
<sequence length="543" mass="59351">MAGRLGVDFGTSNTVAAVWDEASGQGVTVSIPDYGRLLGHGAHRVPVVPSLIHYAEDGKQLLGDQVLSTGRYHAAGTFRWMKRYISNRSPQKMAVNGRRVSHDEAGRDFLSAVLALAAVEAGSAGEEIALTAPVESFEHYEDWLADAAESAGMPRFRLIDEPSAAVLGYGAHIRPGHAYLMFDFGGGTVQAAVVRVQDEDDRAGSGRYCRVLGKAGDDIGGSTIDQWIYEELLARCGRGDSDEDVRRLSRALLVECERAKEALSEPGRERAEISVMDPDTGSVLGIDLIRGGAEPPGERVVSFEALLDRRDLFSRIDKVVRRALAAAATRGYDEDDLAAVLMVGGSSLIPSVRRTLERIFGRERVLSDRPLDAVARGAAGFAAGTDFYDHIQHDYAVRWFDRKSGRYEYRTCVKAGTAYPTTEPVHSMTVRATHDGQRELGIAIYELTGRRHGGSAGATELVCDPSGAWRVREISPEDDESRSRFWINEQSPMFLHAKPHASAGQARFRVEFGIDANKRLLLTAHDLVSGRVTHRDHPVVKLT</sequence>
<dbReference type="Gene3D" id="2.60.34.10">
    <property type="entry name" value="Substrate Binding Domain Of DNAk, Chain A, domain 1"/>
    <property type="match status" value="1"/>
</dbReference>
<dbReference type="InterPro" id="IPR013126">
    <property type="entry name" value="Hsp_70_fam"/>
</dbReference>
<gene>
    <name evidence="5" type="ORF">E1293_06940</name>
</gene>
<evidence type="ECO:0000256" key="3">
    <source>
        <dbReference type="ARBA" id="ARBA00023186"/>
    </source>
</evidence>
<dbReference type="SUPFAM" id="SSF53067">
    <property type="entry name" value="Actin-like ATPase domain"/>
    <property type="match status" value="2"/>
</dbReference>
<dbReference type="GO" id="GO:0140662">
    <property type="term" value="F:ATP-dependent protein folding chaperone"/>
    <property type="evidence" value="ECO:0007669"/>
    <property type="project" value="InterPro"/>
</dbReference>
<evidence type="ECO:0000256" key="2">
    <source>
        <dbReference type="ARBA" id="ARBA00022840"/>
    </source>
</evidence>
<keyword evidence="2 4" id="KW-0067">ATP-binding</keyword>
<dbReference type="InterPro" id="IPR029047">
    <property type="entry name" value="HSP70_peptide-bd_sf"/>
</dbReference>
<dbReference type="Gene3D" id="3.90.640.10">
    <property type="entry name" value="Actin, Chain A, domain 4"/>
    <property type="match status" value="1"/>
</dbReference>
<keyword evidence="6" id="KW-1185">Reference proteome</keyword>